<evidence type="ECO:0000313" key="3">
    <source>
        <dbReference type="EMBL" id="KAJ1132261.1"/>
    </source>
</evidence>
<proteinExistence type="predicted"/>
<gene>
    <name evidence="3" type="ORF">NDU88_010587</name>
</gene>
<feature type="region of interest" description="Disordered" evidence="1">
    <location>
        <begin position="1"/>
        <end position="21"/>
    </location>
</feature>
<protein>
    <submittedName>
        <fullName evidence="3">Uncharacterized protein</fullName>
    </submittedName>
</protein>
<evidence type="ECO:0000256" key="2">
    <source>
        <dbReference type="SAM" id="Phobius"/>
    </source>
</evidence>
<evidence type="ECO:0000256" key="1">
    <source>
        <dbReference type="SAM" id="MobiDB-lite"/>
    </source>
</evidence>
<reference evidence="3" key="1">
    <citation type="journal article" date="2022" name="bioRxiv">
        <title>Sequencing and chromosome-scale assembly of the giantPleurodeles waltlgenome.</title>
        <authorList>
            <person name="Brown T."/>
            <person name="Elewa A."/>
            <person name="Iarovenko S."/>
            <person name="Subramanian E."/>
            <person name="Araus A.J."/>
            <person name="Petzold A."/>
            <person name="Susuki M."/>
            <person name="Suzuki K.-i.T."/>
            <person name="Hayashi T."/>
            <person name="Toyoda A."/>
            <person name="Oliveira C."/>
            <person name="Osipova E."/>
            <person name="Leigh N.D."/>
            <person name="Simon A."/>
            <person name="Yun M.H."/>
        </authorList>
    </citation>
    <scope>NUCLEOTIDE SEQUENCE</scope>
    <source>
        <strain evidence="3">20211129_DDA</strain>
        <tissue evidence="3">Liver</tissue>
    </source>
</reference>
<keyword evidence="2" id="KW-1133">Transmembrane helix</keyword>
<keyword evidence="2" id="KW-0812">Transmembrane</keyword>
<dbReference type="Proteomes" id="UP001066276">
    <property type="component" value="Chromosome 7"/>
</dbReference>
<comment type="caution">
    <text evidence="3">The sequence shown here is derived from an EMBL/GenBank/DDBJ whole genome shotgun (WGS) entry which is preliminary data.</text>
</comment>
<keyword evidence="4" id="KW-1185">Reference proteome</keyword>
<dbReference type="EMBL" id="JANPWB010000011">
    <property type="protein sequence ID" value="KAJ1132261.1"/>
    <property type="molecule type" value="Genomic_DNA"/>
</dbReference>
<organism evidence="3 4">
    <name type="scientific">Pleurodeles waltl</name>
    <name type="common">Iberian ribbed newt</name>
    <dbReference type="NCBI Taxonomy" id="8319"/>
    <lineage>
        <taxon>Eukaryota</taxon>
        <taxon>Metazoa</taxon>
        <taxon>Chordata</taxon>
        <taxon>Craniata</taxon>
        <taxon>Vertebrata</taxon>
        <taxon>Euteleostomi</taxon>
        <taxon>Amphibia</taxon>
        <taxon>Batrachia</taxon>
        <taxon>Caudata</taxon>
        <taxon>Salamandroidea</taxon>
        <taxon>Salamandridae</taxon>
        <taxon>Pleurodelinae</taxon>
        <taxon>Pleurodeles</taxon>
    </lineage>
</organism>
<feature type="transmembrane region" description="Helical" evidence="2">
    <location>
        <begin position="24"/>
        <end position="48"/>
    </location>
</feature>
<keyword evidence="2" id="KW-0472">Membrane</keyword>
<sequence length="82" mass="8886">MKPQKDTSTEPVTTSAPPGLEKGAIAGITVAVIIGVILLTGIFVLCWFPGKCMWRKREEQREPVPAVRYTAAEQQCAEGQDA</sequence>
<evidence type="ECO:0000313" key="4">
    <source>
        <dbReference type="Proteomes" id="UP001066276"/>
    </source>
</evidence>
<accession>A0AAV7PVA9</accession>
<name>A0AAV7PVA9_PLEWA</name>
<dbReference type="AlphaFoldDB" id="A0AAV7PVA9"/>